<evidence type="ECO:0000259" key="1">
    <source>
        <dbReference type="Pfam" id="PF14240"/>
    </source>
</evidence>
<evidence type="ECO:0000313" key="3">
    <source>
        <dbReference type="Proteomes" id="UP000184222"/>
    </source>
</evidence>
<dbReference type="KEGG" id="frx:F7310_06065"/>
<keyword evidence="3" id="KW-1185">Reference proteome</keyword>
<dbReference type="Pfam" id="PF14240">
    <property type="entry name" value="YHYH"/>
    <property type="match status" value="1"/>
</dbReference>
<proteinExistence type="predicted"/>
<gene>
    <name evidence="2" type="ORF">F7310_06065</name>
</gene>
<dbReference type="EMBL" id="CP016796">
    <property type="protein sequence ID" value="API86947.1"/>
    <property type="molecule type" value="Genomic_DNA"/>
</dbReference>
<dbReference type="AlphaFoldDB" id="A0A1L4BT03"/>
<name>A0A1L4BT03_9GAMM</name>
<dbReference type="Proteomes" id="UP000184222">
    <property type="component" value="Chromosome"/>
</dbReference>
<dbReference type="InterPro" id="IPR025924">
    <property type="entry name" value="YHYH_dom"/>
</dbReference>
<dbReference type="STRING" id="573570.F7310_06065"/>
<reference evidence="2 3" key="1">
    <citation type="journal article" date="2016" name="Appl. Environ. Microbiol.">
        <title>Whole genome relationships among Francisella bacteria of diverse origin define new species and provide specific regions for detection.</title>
        <authorList>
            <person name="Challacombe J.F."/>
            <person name="Petersen J.M."/>
            <person name="Gallegos-Graves V."/>
            <person name="Hodge D."/>
            <person name="Pillai S."/>
            <person name="Kuske C.R."/>
        </authorList>
    </citation>
    <scope>NUCLEOTIDE SEQUENCE [LARGE SCALE GENOMIC DNA]</scope>
    <source>
        <strain evidence="3">TX07-7310</strain>
    </source>
</reference>
<protein>
    <recommendedName>
        <fullName evidence="1">YHYH domain-containing protein</fullName>
    </recommendedName>
</protein>
<feature type="domain" description="YHYH" evidence="1">
    <location>
        <begin position="127"/>
        <end position="319"/>
    </location>
</feature>
<sequence>MISCKKLSLKLFGIVVLSVPFEGGAHDHNNPSHDSLNRYGYIIKDKNGVDITDVVLSERSPYCSSYVGNYFALADDYNLNQKNSSYMTIKTNTEDCIIISNGIPNHTYDDAKEGAFRNKVVPQYQIYAISKKPKQLDKPIPLSLRMDNAIMLNGVKVDLLAAGCYGVGDGRIGCFDPNARWRYNPTYEESEFVMDTHHAHSQPDGTYHYHASPNALFKDNSSVESPVIGFAADGYPIYGSYIKNNGEIFEVKSSYQLKKGNRPNTPDSPGGKYTGEFVDDYQYIAGSGDLDECNGMEYNGHYGYYVTQGYPYIINCFKGTPNKSFMKKLPMRRS</sequence>
<evidence type="ECO:0000313" key="2">
    <source>
        <dbReference type="EMBL" id="API86947.1"/>
    </source>
</evidence>
<accession>A0A1L4BT03</accession>
<organism evidence="2 3">
    <name type="scientific">Francisella uliginis</name>
    <dbReference type="NCBI Taxonomy" id="573570"/>
    <lineage>
        <taxon>Bacteria</taxon>
        <taxon>Pseudomonadati</taxon>
        <taxon>Pseudomonadota</taxon>
        <taxon>Gammaproteobacteria</taxon>
        <taxon>Thiotrichales</taxon>
        <taxon>Francisellaceae</taxon>
        <taxon>Francisella</taxon>
    </lineage>
</organism>